<keyword evidence="2" id="KW-1185">Reference proteome</keyword>
<dbReference type="AlphaFoldDB" id="A0A6B0RDU0"/>
<dbReference type="EMBL" id="VBQZ03000035">
    <property type="protein sequence ID" value="MXQ86847.1"/>
    <property type="molecule type" value="Genomic_DNA"/>
</dbReference>
<accession>A0A6B0RDU0</accession>
<reference evidence="1" key="1">
    <citation type="submission" date="2019-10" db="EMBL/GenBank/DDBJ databases">
        <title>The sequence and de novo assembly of the wild yak genome.</title>
        <authorList>
            <person name="Liu Y."/>
        </authorList>
    </citation>
    <scope>NUCLEOTIDE SEQUENCE [LARGE SCALE GENOMIC DNA]</scope>
    <source>
        <strain evidence="1">WY2019</strain>
    </source>
</reference>
<comment type="caution">
    <text evidence="1">The sequence shown here is derived from an EMBL/GenBank/DDBJ whole genome shotgun (WGS) entry which is preliminary data.</text>
</comment>
<sequence length="124" mass="13614">MVHLATTNPGMSHYHPGLGYQGTGDMKSVVKSKKVKAKENLEMAGPLWTLNLTHVSQDEKTLDAVLNLAVSQVSLYWFPEALFDIGHSNSFPRNPNLTGISNDPMRAHALVTHGSIEILVLYDS</sequence>
<name>A0A6B0RDU0_9CETA</name>
<evidence type="ECO:0000313" key="1">
    <source>
        <dbReference type="EMBL" id="MXQ86847.1"/>
    </source>
</evidence>
<organism evidence="1 2">
    <name type="scientific">Bos mutus</name>
    <name type="common">wild yak</name>
    <dbReference type="NCBI Taxonomy" id="72004"/>
    <lineage>
        <taxon>Eukaryota</taxon>
        <taxon>Metazoa</taxon>
        <taxon>Chordata</taxon>
        <taxon>Craniata</taxon>
        <taxon>Vertebrata</taxon>
        <taxon>Euteleostomi</taxon>
        <taxon>Mammalia</taxon>
        <taxon>Eutheria</taxon>
        <taxon>Laurasiatheria</taxon>
        <taxon>Artiodactyla</taxon>
        <taxon>Ruminantia</taxon>
        <taxon>Pecora</taxon>
        <taxon>Bovidae</taxon>
        <taxon>Bovinae</taxon>
        <taxon>Bos</taxon>
    </lineage>
</organism>
<gene>
    <name evidence="1" type="ORF">E5288_WYG019391</name>
</gene>
<protein>
    <submittedName>
        <fullName evidence="1">Uncharacterized protein</fullName>
    </submittedName>
</protein>
<dbReference type="Proteomes" id="UP000322234">
    <property type="component" value="Unassembled WGS sequence"/>
</dbReference>
<evidence type="ECO:0000313" key="2">
    <source>
        <dbReference type="Proteomes" id="UP000322234"/>
    </source>
</evidence>
<proteinExistence type="predicted"/>